<comment type="similarity">
    <text evidence="2">Belongs to the auxin efflux carrier (TC 2.A.69) family.</text>
</comment>
<dbReference type="Gene3D" id="1.20.1530.20">
    <property type="match status" value="1"/>
</dbReference>
<feature type="transmembrane region" description="Helical" evidence="8">
    <location>
        <begin position="369"/>
        <end position="389"/>
    </location>
</feature>
<evidence type="ECO:0008006" key="11">
    <source>
        <dbReference type="Google" id="ProtNLM"/>
    </source>
</evidence>
<dbReference type="GO" id="GO:0055085">
    <property type="term" value="P:transmembrane transport"/>
    <property type="evidence" value="ECO:0007669"/>
    <property type="project" value="InterPro"/>
</dbReference>
<evidence type="ECO:0000256" key="7">
    <source>
        <dbReference type="ARBA" id="ARBA00023136"/>
    </source>
</evidence>
<name>A0A9X0WFS1_9GAMM</name>
<proteinExistence type="inferred from homology"/>
<comment type="caution">
    <text evidence="9">The sequence shown here is derived from an EMBL/GenBank/DDBJ whole genome shotgun (WGS) entry which is preliminary data.</text>
</comment>
<dbReference type="InterPro" id="IPR038770">
    <property type="entry name" value="Na+/solute_symporter_sf"/>
</dbReference>
<keyword evidence="7 8" id="KW-0472">Membrane</keyword>
<feature type="transmembrane region" description="Helical" evidence="8">
    <location>
        <begin position="237"/>
        <end position="260"/>
    </location>
</feature>
<feature type="transmembrane region" description="Helical" evidence="8">
    <location>
        <begin position="145"/>
        <end position="163"/>
    </location>
</feature>
<evidence type="ECO:0000256" key="4">
    <source>
        <dbReference type="ARBA" id="ARBA00022475"/>
    </source>
</evidence>
<dbReference type="InterPro" id="IPR002657">
    <property type="entry name" value="BilAc:Na_symport/Acr3"/>
</dbReference>
<dbReference type="Pfam" id="PF03547">
    <property type="entry name" value="Mem_trans"/>
    <property type="match status" value="1"/>
</dbReference>
<evidence type="ECO:0000313" key="9">
    <source>
        <dbReference type="EMBL" id="MBK1643857.1"/>
    </source>
</evidence>
<comment type="subcellular location">
    <subcellularLocation>
        <location evidence="1">Cell membrane</location>
        <topology evidence="1">Multi-pass membrane protein</topology>
    </subcellularLocation>
</comment>
<dbReference type="Pfam" id="PF01758">
    <property type="entry name" value="SBF"/>
    <property type="match status" value="1"/>
</dbReference>
<evidence type="ECO:0000256" key="2">
    <source>
        <dbReference type="ARBA" id="ARBA00010145"/>
    </source>
</evidence>
<organism evidence="9 10">
    <name type="scientific">Thiocapsa imhoffii</name>
    <dbReference type="NCBI Taxonomy" id="382777"/>
    <lineage>
        <taxon>Bacteria</taxon>
        <taxon>Pseudomonadati</taxon>
        <taxon>Pseudomonadota</taxon>
        <taxon>Gammaproteobacteria</taxon>
        <taxon>Chromatiales</taxon>
        <taxon>Chromatiaceae</taxon>
        <taxon>Thiocapsa</taxon>
    </lineage>
</organism>
<dbReference type="PANTHER" id="PTHR36838">
    <property type="entry name" value="AUXIN EFFLUX CARRIER FAMILY PROTEIN"/>
    <property type="match status" value="1"/>
</dbReference>
<feature type="transmembrane region" description="Helical" evidence="8">
    <location>
        <begin position="175"/>
        <end position="193"/>
    </location>
</feature>
<feature type="transmembrane region" description="Helical" evidence="8">
    <location>
        <begin position="340"/>
        <end position="363"/>
    </location>
</feature>
<gene>
    <name evidence="9" type="ORF">CKO25_04105</name>
</gene>
<dbReference type="EMBL" id="NRSD01000003">
    <property type="protein sequence ID" value="MBK1643857.1"/>
    <property type="molecule type" value="Genomic_DNA"/>
</dbReference>
<keyword evidence="3" id="KW-0813">Transport</keyword>
<keyword evidence="5 8" id="KW-0812">Transmembrane</keyword>
<feature type="transmembrane region" description="Helical" evidence="8">
    <location>
        <begin position="396"/>
        <end position="421"/>
    </location>
</feature>
<dbReference type="Proteomes" id="UP001138802">
    <property type="component" value="Unassembled WGS sequence"/>
</dbReference>
<feature type="transmembrane region" description="Helical" evidence="8">
    <location>
        <begin position="313"/>
        <end position="333"/>
    </location>
</feature>
<evidence type="ECO:0000256" key="1">
    <source>
        <dbReference type="ARBA" id="ARBA00004651"/>
    </source>
</evidence>
<protein>
    <recommendedName>
        <fullName evidence="11">AEC family transporter</fullName>
    </recommendedName>
</protein>
<dbReference type="AlphaFoldDB" id="A0A9X0WFS1"/>
<evidence type="ECO:0000256" key="8">
    <source>
        <dbReference type="SAM" id="Phobius"/>
    </source>
</evidence>
<sequence>MPLAQSREGHATLGGHLQQIVHGLSCLGGSYPIDIGLTNRKRLKGSRRIAADRPWIVPPGAKSGWPSRPGCCLLSTHCARLREARANRGNSQGTDAFPPHHIRPGESFMELYTPIIEAMLLLVLLISAALMLRAAGALTEEHADVFSRVITLLVLPALVFNHLSAHPISADMLQAPTMLFISGLILMVLAWSVGTRVLHLGRLQLGALILCTGFGAATLVGIPLVEIAHPELDLQESILIGVLGVELPLFILGPLIASYYGRREGFSLGAGALLILRSPIVLAAIAGILWGQFGLPRDGNLALGTLFLTLDHLEAALLPLVGLAIGLMIRPIAVHNLLPLFAFVAAVQLVLQPVLLAIGSWLWSLPASIIATLILQGAAPVTALSAIFVRQYGCDGALAASLILFTTLLSLITIPLMVIAFG</sequence>
<dbReference type="PANTHER" id="PTHR36838:SF3">
    <property type="entry name" value="TRANSPORTER AUXIN EFFLUX CARRIER EC FAMILY"/>
    <property type="match status" value="1"/>
</dbReference>
<dbReference type="InterPro" id="IPR004776">
    <property type="entry name" value="Mem_transp_PIN-like"/>
</dbReference>
<keyword evidence="10" id="KW-1185">Reference proteome</keyword>
<feature type="transmembrane region" description="Helical" evidence="8">
    <location>
        <begin position="205"/>
        <end position="225"/>
    </location>
</feature>
<dbReference type="GO" id="GO:0005886">
    <property type="term" value="C:plasma membrane"/>
    <property type="evidence" value="ECO:0007669"/>
    <property type="project" value="UniProtKB-SubCell"/>
</dbReference>
<evidence type="ECO:0000256" key="6">
    <source>
        <dbReference type="ARBA" id="ARBA00022989"/>
    </source>
</evidence>
<keyword evidence="6 8" id="KW-1133">Transmembrane helix</keyword>
<evidence type="ECO:0000256" key="3">
    <source>
        <dbReference type="ARBA" id="ARBA00022448"/>
    </source>
</evidence>
<reference evidence="9 10" key="1">
    <citation type="journal article" date="2020" name="Microorganisms">
        <title>Osmotic Adaptation and Compatible Solute Biosynthesis of Phototrophic Bacteria as Revealed from Genome Analyses.</title>
        <authorList>
            <person name="Imhoff J.F."/>
            <person name="Rahn T."/>
            <person name="Kunzel S."/>
            <person name="Keller A."/>
            <person name="Neulinger S.C."/>
        </authorList>
    </citation>
    <scope>NUCLEOTIDE SEQUENCE [LARGE SCALE GENOMIC DNA]</scope>
    <source>
        <strain evidence="9 10">DSM 21303</strain>
    </source>
</reference>
<evidence type="ECO:0000256" key="5">
    <source>
        <dbReference type="ARBA" id="ARBA00022692"/>
    </source>
</evidence>
<feature type="transmembrane region" description="Helical" evidence="8">
    <location>
        <begin position="111"/>
        <end position="133"/>
    </location>
</feature>
<feature type="transmembrane region" description="Helical" evidence="8">
    <location>
        <begin position="272"/>
        <end position="293"/>
    </location>
</feature>
<keyword evidence="4" id="KW-1003">Cell membrane</keyword>
<accession>A0A9X0WFS1</accession>
<evidence type="ECO:0000313" key="10">
    <source>
        <dbReference type="Proteomes" id="UP001138802"/>
    </source>
</evidence>